<evidence type="ECO:0000313" key="2">
    <source>
        <dbReference type="Proteomes" id="UP000287168"/>
    </source>
</evidence>
<dbReference type="Proteomes" id="UP000287168">
    <property type="component" value="Unassembled WGS sequence"/>
</dbReference>
<name>A0A444M8D1_9RHOB</name>
<protein>
    <submittedName>
        <fullName evidence="1">Host specificity protein J</fullName>
    </submittedName>
</protein>
<dbReference type="EMBL" id="SBLC01000057">
    <property type="protein sequence ID" value="RWY36430.1"/>
    <property type="molecule type" value="Genomic_DNA"/>
</dbReference>
<proteinExistence type="predicted"/>
<dbReference type="OrthoDB" id="7357280at2"/>
<dbReference type="AlphaFoldDB" id="A0A444M8D1"/>
<organism evidence="1 2">
    <name type="scientific">Falsigemmobacter intermedius</name>
    <dbReference type="NCBI Taxonomy" id="1553448"/>
    <lineage>
        <taxon>Bacteria</taxon>
        <taxon>Pseudomonadati</taxon>
        <taxon>Pseudomonadota</taxon>
        <taxon>Alphaproteobacteria</taxon>
        <taxon>Rhodobacterales</taxon>
        <taxon>Paracoccaceae</taxon>
        <taxon>Falsigemmobacter</taxon>
    </lineage>
</organism>
<dbReference type="PANTHER" id="PTHR36251:SF2">
    <property type="entry name" value="GIFSY-2 PROPHAGE HOST SPECIFICITY PROTEIN J, PHAGE LAMBDA"/>
    <property type="match status" value="1"/>
</dbReference>
<gene>
    <name evidence="1" type="ORF">EP867_17870</name>
</gene>
<dbReference type="PANTHER" id="PTHR36251">
    <property type="entry name" value="FELS-1 PROPHAGE HOST SPECIFICITY PROTEIN-RELATED"/>
    <property type="match status" value="1"/>
</dbReference>
<evidence type="ECO:0000313" key="1">
    <source>
        <dbReference type="EMBL" id="RWY36430.1"/>
    </source>
</evidence>
<reference evidence="1 2" key="1">
    <citation type="journal article" date="2015" name="Int. J. Syst. Evol. Microbiol.">
        <title>Gemmobacter intermedius sp. nov., isolated from a white stork (Ciconia ciconia).</title>
        <authorList>
            <person name="Kampfer P."/>
            <person name="Jerzak L."/>
            <person name="Wilharm G."/>
            <person name="Golke J."/>
            <person name="Busse H.J."/>
            <person name="Glaeser S.P."/>
        </authorList>
    </citation>
    <scope>NUCLEOTIDE SEQUENCE [LARGE SCALE GENOMIC DNA]</scope>
    <source>
        <strain evidence="1 2">119/4</strain>
    </source>
</reference>
<sequence>MPPVVAGAALLGGVAIASGLGVMGALAATGFVGMLASFRASLMLSGVAAALAGKPKMAVDEGMQNRLITVREAAKARDIVYGEVRKGGAVIYIATSGTEAFGDVIWRTEIGYEMRQVYDGGVEAVAVPVKVKGSTEHRGTQMLHIIIVLAGHPVHAIDEIYFEGELAFDAAGNPQGRYAGKAAVMKHYGSGQAFPGLSQWLPEWTSQHRLAGCSAIAVRLIFDAETFPNGIPNISAKVRGRNDIYDPRTGTRGYTDNAALCLANYMEDARYGLGAVIGGDQGIRSDHLIEAANICDEWVESHGVWEQRYRCNGVLDTSVTPQDAIEGLLSAMAGKAIRKSGQWSIHAGAWRAPSLDLTEDDAAGPLQLVTRMSRAQNFNGVRGKFISPQNDWQADDFPAYRSQVYVDEDSGKEIWRDITLAFTTSPYAAQRIAKIELETTRRQLSLTFPAHLKALQASCGDTVTVSRSRWGFDHKPFAVTSMKLGPAENGIGLMPVLALAEISPLAWSWHATEGQIYQAAPRSSLPPVWYIAPPGITEVREELYVTRTGDGAAARTLIGWSSSADARVDRYVLQWSYDGTVWQTVTETAEISASHEGWKAGPMRYRVQAIGQLGQRSEWSYWSGQLYGLAAPPVALENVSIQTAGGLAVIKWALPKDLDVRYGGRVMIRHAANTSAAWSNTVSLDEVQGNTTIAVVPLMPGVYFVRAIDASGQMGPAATLFADGAQAIGFVDAGLLQADDEFSGTHDGTVTADGILTLTDVGIFDDVPDTDALASWDYPYGVSTRGVYTFATTLAWATPRLVRLRSVIEMAPLVLSDDWDQRTGTVDSWLSWDAMADVECDVEMQVRTTTDDPSGSPVWSPWSRLDAGEYRARGVQARAILTSRSPDVAPIVSVLRVKAEQVAA</sequence>
<dbReference type="RefSeq" id="WP_128490825.1">
    <property type="nucleotide sequence ID" value="NZ_JBHLXB010000030.1"/>
</dbReference>
<keyword evidence="2" id="KW-1185">Reference proteome</keyword>
<dbReference type="InterPro" id="IPR053171">
    <property type="entry name" value="Viral_Tip_Attach_Protein"/>
</dbReference>
<accession>A0A444M8D1</accession>
<comment type="caution">
    <text evidence="1">The sequence shown here is derived from an EMBL/GenBank/DDBJ whole genome shotgun (WGS) entry which is preliminary data.</text>
</comment>